<dbReference type="Pfam" id="PF12937">
    <property type="entry name" value="F-box-like"/>
    <property type="match status" value="1"/>
</dbReference>
<dbReference type="Proteomes" id="UP000076532">
    <property type="component" value="Unassembled WGS sequence"/>
</dbReference>
<sequence>KDITPKLEASSSNTQSHQHGHLSILLAIPSESLTHVTCFLDPASLFSLGRTNKYLHEHVVVDSTWHRAFLYQFLGILPEGDVHDAKSLMLRCLESSWRKEFVLRYNLRRRWERSHNLTITHTPHHSAVSGMFLMPEVGLLTSSVQFGIVSRSLPLTGKILRGFLDAPGNGMGIGNPNAEFTPNVSVCALSSDGGTAKIVWAFRNGEVAVMTAGRAMNNGRAAARLTRCKLED</sequence>
<protein>
    <recommendedName>
        <fullName evidence="1">F-box domain-containing protein</fullName>
    </recommendedName>
</protein>
<dbReference type="AlphaFoldDB" id="A0A166J8K3"/>
<proteinExistence type="predicted"/>
<dbReference type="InterPro" id="IPR001810">
    <property type="entry name" value="F-box_dom"/>
</dbReference>
<evidence type="ECO:0000259" key="1">
    <source>
        <dbReference type="PROSITE" id="PS50181"/>
    </source>
</evidence>
<dbReference type="STRING" id="436010.A0A166J8K3"/>
<dbReference type="Gene3D" id="1.20.1280.50">
    <property type="match status" value="1"/>
</dbReference>
<name>A0A166J8K3_9AGAM</name>
<dbReference type="EMBL" id="KV417554">
    <property type="protein sequence ID" value="KZP20603.1"/>
    <property type="molecule type" value="Genomic_DNA"/>
</dbReference>
<dbReference type="InterPro" id="IPR036047">
    <property type="entry name" value="F-box-like_dom_sf"/>
</dbReference>
<evidence type="ECO:0000313" key="2">
    <source>
        <dbReference type="EMBL" id="KZP20603.1"/>
    </source>
</evidence>
<organism evidence="2 3">
    <name type="scientific">Athelia psychrophila</name>
    <dbReference type="NCBI Taxonomy" id="1759441"/>
    <lineage>
        <taxon>Eukaryota</taxon>
        <taxon>Fungi</taxon>
        <taxon>Dikarya</taxon>
        <taxon>Basidiomycota</taxon>
        <taxon>Agaricomycotina</taxon>
        <taxon>Agaricomycetes</taxon>
        <taxon>Agaricomycetidae</taxon>
        <taxon>Atheliales</taxon>
        <taxon>Atheliaceae</taxon>
        <taxon>Athelia</taxon>
    </lineage>
</organism>
<evidence type="ECO:0000313" key="3">
    <source>
        <dbReference type="Proteomes" id="UP000076532"/>
    </source>
</evidence>
<feature type="non-terminal residue" evidence="2">
    <location>
        <position position="1"/>
    </location>
</feature>
<dbReference type="SUPFAM" id="SSF81383">
    <property type="entry name" value="F-box domain"/>
    <property type="match status" value="1"/>
</dbReference>
<dbReference type="OrthoDB" id="429520at2759"/>
<dbReference type="PROSITE" id="PS50181">
    <property type="entry name" value="FBOX"/>
    <property type="match status" value="1"/>
</dbReference>
<accession>A0A166J8K3</accession>
<keyword evidence="3" id="KW-1185">Reference proteome</keyword>
<feature type="domain" description="F-box" evidence="1">
    <location>
        <begin position="22"/>
        <end position="68"/>
    </location>
</feature>
<reference evidence="2 3" key="1">
    <citation type="journal article" date="2016" name="Mol. Biol. Evol.">
        <title>Comparative Genomics of Early-Diverging Mushroom-Forming Fungi Provides Insights into the Origins of Lignocellulose Decay Capabilities.</title>
        <authorList>
            <person name="Nagy L.G."/>
            <person name="Riley R."/>
            <person name="Tritt A."/>
            <person name="Adam C."/>
            <person name="Daum C."/>
            <person name="Floudas D."/>
            <person name="Sun H."/>
            <person name="Yadav J.S."/>
            <person name="Pangilinan J."/>
            <person name="Larsson K.H."/>
            <person name="Matsuura K."/>
            <person name="Barry K."/>
            <person name="Labutti K."/>
            <person name="Kuo R."/>
            <person name="Ohm R.A."/>
            <person name="Bhattacharya S.S."/>
            <person name="Shirouzu T."/>
            <person name="Yoshinaga Y."/>
            <person name="Martin F.M."/>
            <person name="Grigoriev I.V."/>
            <person name="Hibbett D.S."/>
        </authorList>
    </citation>
    <scope>NUCLEOTIDE SEQUENCE [LARGE SCALE GENOMIC DNA]</scope>
    <source>
        <strain evidence="2 3">CBS 109695</strain>
    </source>
</reference>
<gene>
    <name evidence="2" type="ORF">FIBSPDRAFT_1022528</name>
</gene>